<evidence type="ECO:0000313" key="2">
    <source>
        <dbReference type="EMBL" id="ALS79469.1"/>
    </source>
</evidence>
<dbReference type="Pfam" id="PF06983">
    <property type="entry name" value="3-dmu-9_3-mt"/>
    <property type="match status" value="1"/>
</dbReference>
<feature type="domain" description="PhnB-like" evidence="1">
    <location>
        <begin position="4"/>
        <end position="138"/>
    </location>
</feature>
<dbReference type="Gene3D" id="3.10.180.10">
    <property type="entry name" value="2,3-Dihydroxybiphenyl 1,2-Dioxygenase, domain 1"/>
    <property type="match status" value="1"/>
</dbReference>
<dbReference type="Proteomes" id="UP000065533">
    <property type="component" value="Chromosome"/>
</dbReference>
<accession>A0ABM5WYP0</accession>
<dbReference type="PANTHER" id="PTHR33990:SF1">
    <property type="entry name" value="PROTEIN YJDN"/>
    <property type="match status" value="1"/>
</dbReference>
<organism evidence="2 3">
    <name type="scientific">Planococcus kocurii</name>
    <dbReference type="NCBI Taxonomy" id="1374"/>
    <lineage>
        <taxon>Bacteria</taxon>
        <taxon>Bacillati</taxon>
        <taxon>Bacillota</taxon>
        <taxon>Bacilli</taxon>
        <taxon>Bacillales</taxon>
        <taxon>Caryophanaceae</taxon>
        <taxon>Planococcus</taxon>
    </lineage>
</organism>
<name>A0ABM5WYP0_9BACL</name>
<gene>
    <name evidence="2" type="ORF">AUO94_12925</name>
</gene>
<dbReference type="EMBL" id="CP013661">
    <property type="protein sequence ID" value="ALS79469.1"/>
    <property type="molecule type" value="Genomic_DNA"/>
</dbReference>
<reference evidence="2" key="1">
    <citation type="submission" date="2016-01" db="EMBL/GenBank/DDBJ databases">
        <title>Complete genome of Planococcus kocurri type strain.</title>
        <authorList>
            <person name="See-Too W.S."/>
        </authorList>
    </citation>
    <scope>NUCLEOTIDE SEQUENCE [LARGE SCALE GENOMIC DNA]</scope>
    <source>
        <strain evidence="2">ATCC 43650</strain>
    </source>
</reference>
<evidence type="ECO:0000259" key="1">
    <source>
        <dbReference type="Pfam" id="PF06983"/>
    </source>
</evidence>
<keyword evidence="3" id="KW-1185">Reference proteome</keyword>
<dbReference type="RefSeq" id="WP_058386116.1">
    <property type="nucleotide sequence ID" value="NZ_CP013661.2"/>
</dbReference>
<dbReference type="PANTHER" id="PTHR33990">
    <property type="entry name" value="PROTEIN YJDN-RELATED"/>
    <property type="match status" value="1"/>
</dbReference>
<protein>
    <recommendedName>
        <fullName evidence="1">PhnB-like domain-containing protein</fullName>
    </recommendedName>
</protein>
<dbReference type="InterPro" id="IPR028973">
    <property type="entry name" value="PhnB-like"/>
</dbReference>
<evidence type="ECO:0000313" key="3">
    <source>
        <dbReference type="Proteomes" id="UP000065533"/>
    </source>
</evidence>
<proteinExistence type="predicted"/>
<dbReference type="CDD" id="cd06588">
    <property type="entry name" value="PhnB_like"/>
    <property type="match status" value="1"/>
</dbReference>
<sequence length="145" mass="16156">MITKLFPYLYFEGKGQEATHFYTDALGGKIAGILTYGEANEGDMEGVPEAARDMIMNAQVDLENGDLLMISDVVPEMGTAFRHGTNMALTLFFNDMEEARTVFHKLAEEGTISMELHKTFWSPLFGTLTDKFGIDWQISVEGETS</sequence>
<dbReference type="SUPFAM" id="SSF54593">
    <property type="entry name" value="Glyoxalase/Bleomycin resistance protein/Dihydroxybiphenyl dioxygenase"/>
    <property type="match status" value="1"/>
</dbReference>
<dbReference type="InterPro" id="IPR029068">
    <property type="entry name" value="Glyas_Bleomycin-R_OHBP_Dase"/>
</dbReference>